<dbReference type="PATRIC" id="fig|2064.6.peg.211"/>
<dbReference type="SUPFAM" id="SSF55961">
    <property type="entry name" value="Bet v1-like"/>
    <property type="match status" value="1"/>
</dbReference>
<comment type="caution">
    <text evidence="2">The sequence shown here is derived from an EMBL/GenBank/DDBJ whole genome shotgun (WGS) entry which is preliminary data.</text>
</comment>
<organism evidence="2 3">
    <name type="scientific">Kitasatospora griseola</name>
    <name type="common">Streptomyces griseolosporeus</name>
    <dbReference type="NCBI Taxonomy" id="2064"/>
    <lineage>
        <taxon>Bacteria</taxon>
        <taxon>Bacillati</taxon>
        <taxon>Actinomycetota</taxon>
        <taxon>Actinomycetes</taxon>
        <taxon>Kitasatosporales</taxon>
        <taxon>Streptomycetaceae</taxon>
        <taxon>Kitasatospora</taxon>
    </lineage>
</organism>
<reference evidence="2 3" key="1">
    <citation type="submission" date="2015-02" db="EMBL/GenBank/DDBJ databases">
        <title>Draft genome sequence of Kitasatospora griseola MF730-N6, a bafilomycin, terpentecin and satosporin producer.</title>
        <authorList>
            <person name="Arens J.C."/>
            <person name="Haltli B."/>
            <person name="Kerr R.G."/>
        </authorList>
    </citation>
    <scope>NUCLEOTIDE SEQUENCE [LARGE SCALE GENOMIC DNA]</scope>
    <source>
        <strain evidence="2 3">MF730-N6</strain>
    </source>
</reference>
<feature type="domain" description="Coenzyme Q-binding protein COQ10 START" evidence="1">
    <location>
        <begin position="10"/>
        <end position="128"/>
    </location>
</feature>
<dbReference type="InterPro" id="IPR005031">
    <property type="entry name" value="COQ10_START"/>
</dbReference>
<dbReference type="OrthoDB" id="3695445at2"/>
<name>A0A0D0Q5F1_KITGR</name>
<dbReference type="RefSeq" id="WP_043907341.1">
    <property type="nucleotide sequence ID" value="NZ_BMRI01000056.1"/>
</dbReference>
<dbReference type="Gene3D" id="3.30.530.20">
    <property type="match status" value="1"/>
</dbReference>
<dbReference type="Pfam" id="PF03364">
    <property type="entry name" value="Polyketide_cyc"/>
    <property type="match status" value="1"/>
</dbReference>
<evidence type="ECO:0000313" key="3">
    <source>
        <dbReference type="Proteomes" id="UP000032066"/>
    </source>
</evidence>
<dbReference type="EMBL" id="JXZB01000001">
    <property type="protein sequence ID" value="KIQ66268.1"/>
    <property type="molecule type" value="Genomic_DNA"/>
</dbReference>
<evidence type="ECO:0000313" key="2">
    <source>
        <dbReference type="EMBL" id="KIQ66268.1"/>
    </source>
</evidence>
<accession>A0A0D0Q5F1</accession>
<protein>
    <submittedName>
        <fullName evidence="2">Cyclase</fullName>
    </submittedName>
</protein>
<keyword evidence="3" id="KW-1185">Reference proteome</keyword>
<dbReference type="Proteomes" id="UP000032066">
    <property type="component" value="Unassembled WGS sequence"/>
</dbReference>
<sequence>MRTLEEQIEVTAPVGTAWSQLHRVAEYPEFVGGVVHASARGRRHAELEVEFGGERHQVDAELTDHGRGRVMSWETVDGPPLRGTFALRPLDAAHTQVQVRLEYDPEELKESLGGPRGFAQSRAVEEAVRTDLQLFKELCEE</sequence>
<proteinExistence type="predicted"/>
<evidence type="ECO:0000259" key="1">
    <source>
        <dbReference type="Pfam" id="PF03364"/>
    </source>
</evidence>
<dbReference type="AlphaFoldDB" id="A0A0D0Q5F1"/>
<gene>
    <name evidence="2" type="ORF">TR51_00950</name>
</gene>
<dbReference type="InterPro" id="IPR023393">
    <property type="entry name" value="START-like_dom_sf"/>
</dbReference>